<keyword evidence="5" id="KW-0378">Hydrolase</keyword>
<accession>A0ABS2HDZ4</accession>
<keyword evidence="6" id="KW-0788">Thiol protease</keyword>
<sequence>MRVKSNRSALSASALVVSLLLVSGCANDPMNELSTSSTEVLSNQHKQMHSSFMDSYMAWKGTPYRLGGSTRSGIDCSAFVQQVYQEFGQRYPNSLSYAMLPRTTGSQWEASNEVSNSQVQVGDLVFFRTGVKQRHVGVYMGSYDFLHASTSKGVIISSLTTPYWRQHFESFRRPGNR</sequence>
<evidence type="ECO:0000313" key="12">
    <source>
        <dbReference type="EMBL" id="MBM7035820.1"/>
    </source>
</evidence>
<dbReference type="InterPro" id="IPR038765">
    <property type="entry name" value="Papain-like_cys_pep_sf"/>
</dbReference>
<dbReference type="PANTHER" id="PTHR47360">
    <property type="entry name" value="MUREIN DD-ENDOPEPTIDASE MEPS/MUREIN LD-CARBOXYPEPTIDASE"/>
    <property type="match status" value="1"/>
</dbReference>
<protein>
    <submittedName>
        <fullName evidence="12">C40 family peptidase</fullName>
    </submittedName>
</protein>
<evidence type="ECO:0000256" key="5">
    <source>
        <dbReference type="ARBA" id="ARBA00022801"/>
    </source>
</evidence>
<evidence type="ECO:0000256" key="1">
    <source>
        <dbReference type="ARBA" id="ARBA00004635"/>
    </source>
</evidence>
<dbReference type="RefSeq" id="WP_205157450.1">
    <property type="nucleotide sequence ID" value="NZ_JAFEUM010000002.1"/>
</dbReference>
<dbReference type="Pfam" id="PF00877">
    <property type="entry name" value="NLPC_P60"/>
    <property type="match status" value="1"/>
</dbReference>
<evidence type="ECO:0000256" key="7">
    <source>
        <dbReference type="ARBA" id="ARBA00023136"/>
    </source>
</evidence>
<keyword evidence="8" id="KW-0564">Palmitate</keyword>
<dbReference type="PROSITE" id="PS51935">
    <property type="entry name" value="NLPC_P60"/>
    <property type="match status" value="1"/>
</dbReference>
<dbReference type="SUPFAM" id="SSF54001">
    <property type="entry name" value="Cysteine proteinases"/>
    <property type="match status" value="1"/>
</dbReference>
<organism evidence="12 13">
    <name type="scientific">Vibrio ulleungensis</name>
    <dbReference type="NCBI Taxonomy" id="2807619"/>
    <lineage>
        <taxon>Bacteria</taxon>
        <taxon>Pseudomonadati</taxon>
        <taxon>Pseudomonadota</taxon>
        <taxon>Gammaproteobacteria</taxon>
        <taxon>Vibrionales</taxon>
        <taxon>Vibrionaceae</taxon>
        <taxon>Vibrio</taxon>
    </lineage>
</organism>
<comment type="subcellular location">
    <subcellularLocation>
        <location evidence="1">Membrane</location>
        <topology evidence="1">Lipid-anchor</topology>
    </subcellularLocation>
</comment>
<keyword evidence="4 10" id="KW-0732">Signal</keyword>
<keyword evidence="13" id="KW-1185">Reference proteome</keyword>
<evidence type="ECO:0000256" key="2">
    <source>
        <dbReference type="ARBA" id="ARBA00007074"/>
    </source>
</evidence>
<dbReference type="EMBL" id="JAFEUM010000002">
    <property type="protein sequence ID" value="MBM7035820.1"/>
    <property type="molecule type" value="Genomic_DNA"/>
</dbReference>
<evidence type="ECO:0000256" key="9">
    <source>
        <dbReference type="ARBA" id="ARBA00023288"/>
    </source>
</evidence>
<reference evidence="12 13" key="1">
    <citation type="submission" date="2021-02" db="EMBL/GenBank/DDBJ databases">
        <authorList>
            <person name="Park J.-S."/>
        </authorList>
    </citation>
    <scope>NUCLEOTIDE SEQUENCE [LARGE SCALE GENOMIC DNA]</scope>
    <source>
        <strain evidence="12 13">188UL20-2</strain>
    </source>
</reference>
<dbReference type="InterPro" id="IPR000064">
    <property type="entry name" value="NLP_P60_dom"/>
</dbReference>
<dbReference type="Gene3D" id="3.90.1720.10">
    <property type="entry name" value="endopeptidase domain like (from Nostoc punctiforme)"/>
    <property type="match status" value="1"/>
</dbReference>
<name>A0ABS2HDZ4_9VIBR</name>
<feature type="chain" id="PRO_5045128051" evidence="10">
    <location>
        <begin position="29"/>
        <end position="177"/>
    </location>
</feature>
<evidence type="ECO:0000256" key="10">
    <source>
        <dbReference type="SAM" id="SignalP"/>
    </source>
</evidence>
<dbReference type="PROSITE" id="PS51257">
    <property type="entry name" value="PROKAR_LIPOPROTEIN"/>
    <property type="match status" value="1"/>
</dbReference>
<proteinExistence type="inferred from homology"/>
<comment type="caution">
    <text evidence="12">The sequence shown here is derived from an EMBL/GenBank/DDBJ whole genome shotgun (WGS) entry which is preliminary data.</text>
</comment>
<keyword evidence="9" id="KW-0449">Lipoprotein</keyword>
<keyword evidence="3" id="KW-0645">Protease</keyword>
<dbReference type="InterPro" id="IPR052062">
    <property type="entry name" value="Murein_DD/LD_carboxypeptidase"/>
</dbReference>
<keyword evidence="7" id="KW-0472">Membrane</keyword>
<evidence type="ECO:0000259" key="11">
    <source>
        <dbReference type="PROSITE" id="PS51935"/>
    </source>
</evidence>
<gene>
    <name evidence="12" type="ORF">JQC93_05305</name>
</gene>
<evidence type="ECO:0000256" key="8">
    <source>
        <dbReference type="ARBA" id="ARBA00023139"/>
    </source>
</evidence>
<feature type="domain" description="NlpC/P60" evidence="11">
    <location>
        <begin position="46"/>
        <end position="175"/>
    </location>
</feature>
<evidence type="ECO:0000313" key="13">
    <source>
        <dbReference type="Proteomes" id="UP000809621"/>
    </source>
</evidence>
<evidence type="ECO:0000256" key="4">
    <source>
        <dbReference type="ARBA" id="ARBA00022729"/>
    </source>
</evidence>
<dbReference type="PANTHER" id="PTHR47360:SF3">
    <property type="entry name" value="MUREIN DD-ENDOPEPTIDASE MEPS_MUREIN LD-CARBOXYPEPTIDASE"/>
    <property type="match status" value="1"/>
</dbReference>
<feature type="signal peptide" evidence="10">
    <location>
        <begin position="1"/>
        <end position="28"/>
    </location>
</feature>
<evidence type="ECO:0000256" key="3">
    <source>
        <dbReference type="ARBA" id="ARBA00022670"/>
    </source>
</evidence>
<evidence type="ECO:0000256" key="6">
    <source>
        <dbReference type="ARBA" id="ARBA00022807"/>
    </source>
</evidence>
<comment type="similarity">
    <text evidence="2">Belongs to the peptidase C40 family.</text>
</comment>
<dbReference type="Proteomes" id="UP000809621">
    <property type="component" value="Unassembled WGS sequence"/>
</dbReference>